<dbReference type="EMBL" id="QGMF01000357">
    <property type="protein sequence ID" value="TVY16516.1"/>
    <property type="molecule type" value="Genomic_DNA"/>
</dbReference>
<evidence type="ECO:0000313" key="1">
    <source>
        <dbReference type="EMBL" id="TVY16516.1"/>
    </source>
</evidence>
<dbReference type="OrthoDB" id="3564045at2759"/>
<evidence type="ECO:0008006" key="3">
    <source>
        <dbReference type="Google" id="ProtNLM"/>
    </source>
</evidence>
<proteinExistence type="predicted"/>
<dbReference type="PANTHER" id="PTHR33112">
    <property type="entry name" value="DOMAIN PROTEIN, PUTATIVE-RELATED"/>
    <property type="match status" value="1"/>
</dbReference>
<evidence type="ECO:0000313" key="2">
    <source>
        <dbReference type="Proteomes" id="UP000469559"/>
    </source>
</evidence>
<organism evidence="1 2">
    <name type="scientific">Lachnellula arida</name>
    <dbReference type="NCBI Taxonomy" id="1316785"/>
    <lineage>
        <taxon>Eukaryota</taxon>
        <taxon>Fungi</taxon>
        <taxon>Dikarya</taxon>
        <taxon>Ascomycota</taxon>
        <taxon>Pezizomycotina</taxon>
        <taxon>Leotiomycetes</taxon>
        <taxon>Helotiales</taxon>
        <taxon>Lachnaceae</taxon>
        <taxon>Lachnellula</taxon>
    </lineage>
</organism>
<sequence length="348" mass="38599">MASIYRDAHLTLAAATSGAATEGFLHYGHLAAEQKLPFWMEWKTHSGQQSTLGARIVPALTTHTPAGDDSPPLSLRGWTLQESKLSRRVLTYTREELWWSCLGESACECGTLDKLQEEEKRLEFNSFYSINNPQEAYKNWYYTVSEYTSRALTNPLDMLPAISGIARVVQDITNSQYIAGLWLDNFIFGLTWQAGTLHTIKSSSAALALSDYRAPTFSWASVERAIYDTIGHWFSANSCTVIETESKVPGRNPLGQVQSASVTLRGLIFKTTLQIEYSFFGIHDISSYVVPCADTKLTFYPDMALESFEAINPDGVTERLSLGHLCSYSILDIAWAAAAGKKPFATIS</sequence>
<dbReference type="PANTHER" id="PTHR33112:SF16">
    <property type="entry name" value="HETEROKARYON INCOMPATIBILITY DOMAIN-CONTAINING PROTEIN"/>
    <property type="match status" value="1"/>
</dbReference>
<dbReference type="AlphaFoldDB" id="A0A8T9BAH5"/>
<comment type="caution">
    <text evidence="1">The sequence shown here is derived from an EMBL/GenBank/DDBJ whole genome shotgun (WGS) entry which is preliminary data.</text>
</comment>
<name>A0A8T9BAH5_9HELO</name>
<gene>
    <name evidence="1" type="ORF">LARI1_G005621</name>
</gene>
<dbReference type="Proteomes" id="UP000469559">
    <property type="component" value="Unassembled WGS sequence"/>
</dbReference>
<accession>A0A8T9BAH5</accession>
<protein>
    <recommendedName>
        <fullName evidence="3">Heterokaryon incompatibility domain-containing protein</fullName>
    </recommendedName>
</protein>
<keyword evidence="2" id="KW-1185">Reference proteome</keyword>
<reference evidence="1 2" key="1">
    <citation type="submission" date="2018-05" db="EMBL/GenBank/DDBJ databases">
        <title>Whole genome sequencing for identification of molecular markers to develop diagnostic detection tools for the regulated plant pathogen Lachnellula willkommii.</title>
        <authorList>
            <person name="Giroux E."/>
            <person name="Bilodeau G."/>
        </authorList>
    </citation>
    <scope>NUCLEOTIDE SEQUENCE [LARGE SCALE GENOMIC DNA]</scope>
    <source>
        <strain evidence="1 2">CBS 203.66</strain>
    </source>
</reference>